<proteinExistence type="predicted"/>
<evidence type="ECO:0000313" key="3">
    <source>
        <dbReference type="EMBL" id="CAF0689819.1"/>
    </source>
</evidence>
<dbReference type="Proteomes" id="UP000663859">
    <property type="component" value="Unassembled WGS sequence"/>
</dbReference>
<name>A0A8J2BHM0_9BACT</name>
<feature type="compositionally biased region" description="Basic and acidic residues" evidence="1">
    <location>
        <begin position="43"/>
        <end position="52"/>
    </location>
</feature>
<evidence type="ECO:0000313" key="4">
    <source>
        <dbReference type="Proteomes" id="UP000663859"/>
    </source>
</evidence>
<feature type="region of interest" description="Disordered" evidence="1">
    <location>
        <begin position="36"/>
        <end position="65"/>
    </location>
</feature>
<organism evidence="3 4">
    <name type="scientific">Candidatus Methylacidithermus pantelleriae</name>
    <dbReference type="NCBI Taxonomy" id="2744239"/>
    <lineage>
        <taxon>Bacteria</taxon>
        <taxon>Pseudomonadati</taxon>
        <taxon>Verrucomicrobiota</taxon>
        <taxon>Methylacidiphilae</taxon>
        <taxon>Methylacidiphilales</taxon>
        <taxon>Methylacidiphilaceae</taxon>
        <taxon>Candidatus Methylacidithermus</taxon>
    </lineage>
</organism>
<feature type="compositionally biased region" description="Basic residues" evidence="1">
    <location>
        <begin position="56"/>
        <end position="65"/>
    </location>
</feature>
<comment type="caution">
    <text evidence="3">The sequence shown here is derived from an EMBL/GenBank/DDBJ whole genome shotgun (WGS) entry which is preliminary data.</text>
</comment>
<evidence type="ECO:0000313" key="2">
    <source>
        <dbReference type="EMBL" id="CAF0689811.1"/>
    </source>
</evidence>
<dbReference type="EMBL" id="CAJNOB010000001">
    <property type="protein sequence ID" value="CAF0689811.1"/>
    <property type="molecule type" value="Genomic_DNA"/>
</dbReference>
<accession>A0A8J2BHM0</accession>
<gene>
    <name evidence="2" type="ORF">MPNT_10379</name>
    <name evidence="3" type="ORF">MPNT_10383</name>
</gene>
<protein>
    <submittedName>
        <fullName evidence="3">Uncharacterized protein</fullName>
    </submittedName>
</protein>
<dbReference type="EMBL" id="CAJNOB010000001">
    <property type="protein sequence ID" value="CAF0689819.1"/>
    <property type="molecule type" value="Genomic_DNA"/>
</dbReference>
<dbReference type="AlphaFoldDB" id="A0A8J2BHM0"/>
<keyword evidence="4" id="KW-1185">Reference proteome</keyword>
<reference evidence="3" key="1">
    <citation type="submission" date="2021-02" db="EMBL/GenBank/DDBJ databases">
        <authorList>
            <person name="Cremers G."/>
            <person name="Picone N."/>
        </authorList>
    </citation>
    <scope>NUCLEOTIDE SEQUENCE</scope>
    <source>
        <strain evidence="3">PQ17</strain>
    </source>
</reference>
<sequence>MLLGTGTWGKKKSCFGSLPSGRTHRRLPFLIEESCGQKRHLPDKKEAGERKQTQVGKRRATLGKK</sequence>
<evidence type="ECO:0000256" key="1">
    <source>
        <dbReference type="SAM" id="MobiDB-lite"/>
    </source>
</evidence>